<dbReference type="EC" id="2.3.1.191" evidence="7"/>
<comment type="similarity">
    <text evidence="7">Belongs to the transferase hexapeptide repeat family. LpxD subfamily.</text>
</comment>
<evidence type="ECO:0000256" key="2">
    <source>
        <dbReference type="ARBA" id="ARBA00022556"/>
    </source>
</evidence>
<proteinExistence type="inferred from homology"/>
<name>A0A1W9S127_9BACT</name>
<dbReference type="GO" id="GO:0016410">
    <property type="term" value="F:N-acyltransferase activity"/>
    <property type="evidence" value="ECO:0007669"/>
    <property type="project" value="InterPro"/>
</dbReference>
<keyword evidence="4 7" id="KW-0677">Repeat</keyword>
<evidence type="ECO:0000256" key="1">
    <source>
        <dbReference type="ARBA" id="ARBA00022516"/>
    </source>
</evidence>
<evidence type="ECO:0000313" key="11">
    <source>
        <dbReference type="Proteomes" id="UP000192611"/>
    </source>
</evidence>
<dbReference type="InterPro" id="IPR001451">
    <property type="entry name" value="Hexapep"/>
</dbReference>
<dbReference type="InterPro" id="IPR011004">
    <property type="entry name" value="Trimer_LpxA-like_sf"/>
</dbReference>
<comment type="pathway">
    <text evidence="7">Bacterial outer membrane biogenesis; LPS lipid A biosynthesis.</text>
</comment>
<sequence>MTDKRQKKALTLECIASMIKGNLVGEGSIVITGASGIKEAVEGDITFVHDTKYLKYLNDTKASAVILKEGWDNAGLPTIFVKEPYFAFATVVREFYELGYFFHDGISERAVVHHDVKLGKGVSIQPLAVIEPGVEICENTIIGAGSYIGLNTKIGSECIIHPNVTIRENIIIGNRVIIHSGSVIGSDGFGYAHNDKGFFKIPQIGTVIIGDEVEIGANCTIDRATLGATKIGDATKIDNLVQIAHNVEVGKNCAIVAQVGISGSTIIGDNVKLGGQVGVIGHLRIGDEAQVAAQSGVAKDIPAGTRWMGSPARPLMDAKRIEAFLSRYDRIMDRLRELEKKVERDKSK</sequence>
<dbReference type="Pfam" id="PF00132">
    <property type="entry name" value="Hexapep"/>
    <property type="match status" value="3"/>
</dbReference>
<dbReference type="Proteomes" id="UP000192611">
    <property type="component" value="Unassembled WGS sequence"/>
</dbReference>
<accession>A0A1W9S127</accession>
<dbReference type="Gene3D" id="3.40.1390.10">
    <property type="entry name" value="MurE/MurF, N-terminal domain"/>
    <property type="match status" value="1"/>
</dbReference>
<dbReference type="PANTHER" id="PTHR43378:SF2">
    <property type="entry name" value="UDP-3-O-ACYLGLUCOSAMINE N-ACYLTRANSFERASE 1, MITOCHONDRIAL-RELATED"/>
    <property type="match status" value="1"/>
</dbReference>
<dbReference type="PANTHER" id="PTHR43378">
    <property type="entry name" value="UDP-3-O-ACYLGLUCOSAMINE N-ACYLTRANSFERASE"/>
    <property type="match status" value="1"/>
</dbReference>
<dbReference type="GO" id="GO:0016020">
    <property type="term" value="C:membrane"/>
    <property type="evidence" value="ECO:0007669"/>
    <property type="project" value="GOC"/>
</dbReference>
<evidence type="ECO:0000259" key="9">
    <source>
        <dbReference type="Pfam" id="PF04613"/>
    </source>
</evidence>
<dbReference type="AlphaFoldDB" id="A0A1W9S127"/>
<protein>
    <recommendedName>
        <fullName evidence="7">UDP-3-O-acylglucosamine N-acyltransferase</fullName>
        <ecNumber evidence="7">2.3.1.191</ecNumber>
    </recommendedName>
</protein>
<keyword evidence="6 7" id="KW-0012">Acyltransferase</keyword>
<dbReference type="InterPro" id="IPR018357">
    <property type="entry name" value="Hexapep_transf_CS"/>
</dbReference>
<dbReference type="Pfam" id="PF04613">
    <property type="entry name" value="LpxD"/>
    <property type="match status" value="1"/>
</dbReference>
<feature type="domain" description="UDP-3-O-[3-hydroxymyristoyl] glucosamine N-acyltransferase non-repeat region" evidence="9">
    <location>
        <begin position="29"/>
        <end position="92"/>
    </location>
</feature>
<dbReference type="GO" id="GO:0103118">
    <property type="term" value="F:UDP-3-O-[(3R)-3-hydroxyacyl]-glucosamine N-acyltransferase activity"/>
    <property type="evidence" value="ECO:0007669"/>
    <property type="project" value="UniProtKB-EC"/>
</dbReference>
<keyword evidence="3 7" id="KW-0808">Transferase</keyword>
<comment type="function">
    <text evidence="7">Catalyzes the N-acylation of UDP-3-O-acylglucosamine using 3-hydroxyacyl-ACP as the acyl donor. Is involved in the biosynthesis of lipid A, a phosphorylated glycolipid that anchors the lipopolysaccharide to the outer membrane of the cell.</text>
</comment>
<dbReference type="NCBIfam" id="NF002060">
    <property type="entry name" value="PRK00892.1"/>
    <property type="match status" value="1"/>
</dbReference>
<evidence type="ECO:0000256" key="6">
    <source>
        <dbReference type="ARBA" id="ARBA00023315"/>
    </source>
</evidence>
<dbReference type="HAMAP" id="MF_00523">
    <property type="entry name" value="LpxD"/>
    <property type="match status" value="1"/>
</dbReference>
<dbReference type="GO" id="GO:0009245">
    <property type="term" value="P:lipid A biosynthetic process"/>
    <property type="evidence" value="ECO:0007669"/>
    <property type="project" value="UniProtKB-UniRule"/>
</dbReference>
<dbReference type="Gene3D" id="2.160.10.10">
    <property type="entry name" value="Hexapeptide repeat proteins"/>
    <property type="match status" value="1"/>
</dbReference>
<dbReference type="InterPro" id="IPR007691">
    <property type="entry name" value="LpxD"/>
</dbReference>
<dbReference type="EMBL" id="NATQ01000042">
    <property type="protein sequence ID" value="OQX90571.1"/>
    <property type="molecule type" value="Genomic_DNA"/>
</dbReference>
<keyword evidence="5 7" id="KW-0443">Lipid metabolism</keyword>
<dbReference type="SUPFAM" id="SSF51161">
    <property type="entry name" value="Trimeric LpxA-like enzymes"/>
    <property type="match status" value="1"/>
</dbReference>
<dbReference type="PROSITE" id="PS00101">
    <property type="entry name" value="HEXAPEP_TRANSFERASES"/>
    <property type="match status" value="1"/>
</dbReference>
<feature type="coiled-coil region" evidence="8">
    <location>
        <begin position="321"/>
        <end position="348"/>
    </location>
</feature>
<organism evidence="10 11">
    <name type="scientific">Candidatus Coatesbacteria bacterium 4484_99</name>
    <dbReference type="NCBI Taxonomy" id="1970774"/>
    <lineage>
        <taxon>Bacteria</taxon>
        <taxon>Candidatus Coatesiibacteriota</taxon>
    </lineage>
</organism>
<gene>
    <name evidence="7" type="primary">lpxD</name>
    <name evidence="10" type="ORF">B6D57_02610</name>
</gene>
<dbReference type="CDD" id="cd03352">
    <property type="entry name" value="LbH_LpxD"/>
    <property type="match status" value="1"/>
</dbReference>
<evidence type="ECO:0000256" key="4">
    <source>
        <dbReference type="ARBA" id="ARBA00022737"/>
    </source>
</evidence>
<dbReference type="NCBIfam" id="TIGR01853">
    <property type="entry name" value="lipid_A_lpxD"/>
    <property type="match status" value="1"/>
</dbReference>
<comment type="caution">
    <text evidence="10">The sequence shown here is derived from an EMBL/GenBank/DDBJ whole genome shotgun (WGS) entry which is preliminary data.</text>
</comment>
<dbReference type="UniPathway" id="UPA00973"/>
<evidence type="ECO:0000256" key="8">
    <source>
        <dbReference type="SAM" id="Coils"/>
    </source>
</evidence>
<evidence type="ECO:0000256" key="7">
    <source>
        <dbReference type="HAMAP-Rule" id="MF_00523"/>
    </source>
</evidence>
<comment type="subunit">
    <text evidence="7">Homotrimer.</text>
</comment>
<evidence type="ECO:0000256" key="3">
    <source>
        <dbReference type="ARBA" id="ARBA00022679"/>
    </source>
</evidence>
<evidence type="ECO:0000256" key="5">
    <source>
        <dbReference type="ARBA" id="ARBA00023098"/>
    </source>
</evidence>
<comment type="catalytic activity">
    <reaction evidence="7">
        <text>a UDP-3-O-[(3R)-3-hydroxyacyl]-alpha-D-glucosamine + a (3R)-hydroxyacyl-[ACP] = a UDP-2-N,3-O-bis[(3R)-3-hydroxyacyl]-alpha-D-glucosamine + holo-[ACP] + H(+)</text>
        <dbReference type="Rhea" id="RHEA:53836"/>
        <dbReference type="Rhea" id="RHEA-COMP:9685"/>
        <dbReference type="Rhea" id="RHEA-COMP:9945"/>
        <dbReference type="ChEBI" id="CHEBI:15378"/>
        <dbReference type="ChEBI" id="CHEBI:64479"/>
        <dbReference type="ChEBI" id="CHEBI:78827"/>
        <dbReference type="ChEBI" id="CHEBI:137740"/>
        <dbReference type="ChEBI" id="CHEBI:137748"/>
        <dbReference type="EC" id="2.3.1.191"/>
    </reaction>
</comment>
<keyword evidence="1 7" id="KW-0444">Lipid biosynthesis</keyword>
<keyword evidence="8" id="KW-0175">Coiled coil</keyword>
<feature type="active site" description="Proton acceptor" evidence="7">
    <location>
        <position position="245"/>
    </location>
</feature>
<reference evidence="11" key="1">
    <citation type="submission" date="2017-03" db="EMBL/GenBank/DDBJ databases">
        <title>Novel pathways for hydrocarbon cycling and metabolic interdependencies in hydrothermal sediment communities.</title>
        <authorList>
            <person name="Dombrowski N."/>
            <person name="Seitz K."/>
            <person name="Teske A."/>
            <person name="Baker B."/>
        </authorList>
    </citation>
    <scope>NUCLEOTIDE SEQUENCE [LARGE SCALE GENOMIC DNA]</scope>
</reference>
<evidence type="ECO:0000313" key="10">
    <source>
        <dbReference type="EMBL" id="OQX90571.1"/>
    </source>
</evidence>
<dbReference type="InterPro" id="IPR020573">
    <property type="entry name" value="UDP_GlcNAc_AcTrfase_non-rep"/>
</dbReference>
<keyword evidence="2 7" id="KW-0441">Lipid A biosynthesis</keyword>